<feature type="non-terminal residue" evidence="1">
    <location>
        <position position="1"/>
    </location>
</feature>
<dbReference type="Gene3D" id="3.40.50.450">
    <property type="match status" value="1"/>
</dbReference>
<protein>
    <submittedName>
        <fullName evidence="1">Uncharacterized protein</fullName>
    </submittedName>
</protein>
<comment type="caution">
    <text evidence="1">The sequence shown here is derived from an EMBL/GenBank/DDBJ whole genome shotgun (WGS) entry which is preliminary data.</text>
</comment>
<organism evidence="1">
    <name type="scientific">marine sediment metagenome</name>
    <dbReference type="NCBI Taxonomy" id="412755"/>
    <lineage>
        <taxon>unclassified sequences</taxon>
        <taxon>metagenomes</taxon>
        <taxon>ecological metagenomes</taxon>
    </lineage>
</organism>
<reference evidence="1" key="1">
    <citation type="journal article" date="2015" name="Nature">
        <title>Complex archaea that bridge the gap between prokaryotes and eukaryotes.</title>
        <authorList>
            <person name="Spang A."/>
            <person name="Saw J.H."/>
            <person name="Jorgensen S.L."/>
            <person name="Zaremba-Niedzwiedzka K."/>
            <person name="Martijn J."/>
            <person name="Lind A.E."/>
            <person name="van Eijk R."/>
            <person name="Schleper C."/>
            <person name="Guy L."/>
            <person name="Ettema T.J."/>
        </authorList>
    </citation>
    <scope>NUCLEOTIDE SEQUENCE</scope>
</reference>
<gene>
    <name evidence="1" type="ORF">LCGC14_2738960</name>
</gene>
<dbReference type="SUPFAM" id="SSF52309">
    <property type="entry name" value="N-(deoxy)ribosyltransferase-like"/>
    <property type="match status" value="1"/>
</dbReference>
<dbReference type="EMBL" id="LAZR01049774">
    <property type="protein sequence ID" value="KKK88857.1"/>
    <property type="molecule type" value="Genomic_DNA"/>
</dbReference>
<sequence length="84" mass="10025">PQLVEDAKIEIEMCDIVLVNFIRPSVGTSMEILYSWERGKRVITVCEEDPRDGWLVYHSHHLYRTLDEAYEKIFDLRKEYEHLG</sequence>
<accession>A0A0F8Z523</accession>
<dbReference type="AlphaFoldDB" id="A0A0F8Z523"/>
<name>A0A0F8Z523_9ZZZZ</name>
<proteinExistence type="predicted"/>
<evidence type="ECO:0000313" key="1">
    <source>
        <dbReference type="EMBL" id="KKK88857.1"/>
    </source>
</evidence>